<sequence length="944" mass="104333">MKRLFQCFTLLFLCFNTSIAQESLKKHTVSSGETLFSIAKKYNVTPYDLQKVNPDVINGVKVDEVLLIPESKIKTPVLESAADSIKASVTTSSISYTVKTGETKYSLSKRFGLTITQLESQNPQIIQGLNVGDVLEIYPATSYVAPKRSSNTATPSVSSTTSSQTSGPSHNGKRHLVTRGETLVRIANANGLTVDQLTNANSRILANGLMVGQNLWIPGREQLNSGDAYSHVVKTGDTKFGLSLRFNTTIAALERKNPHIKTTLQIGQTVSMASEESISEPTTEISQKETKTAPSTTKPSVEVSEVEKTKTVPTITETVATNQDQVDKTETVSTVKKSVEVIEEKTHQTETVPKVEKVNVVTTKEKQPKPTKNAPTTKEVAATTKEKVEKTKTVPPVKKSIVSNEEKVKATKTVPTTTKEKVEQIEENVAPVKEAVVSTEEKAKATETVPPIKETVAVEQPKVVETSPTIAEPIATIEKKAEKTVATTTQPKEKIKTITETNISTSSETGYLPYEIQPNDTLYALAQKAGMTIPDFLVLNPQLKEAVQAGTFIKMPDAATPLHAPSETIETPELVRDFSLPVNLITTANTSQLKQLLFFLPFSKEEYQNHEATNDNFTSVSDDFKRVHLEFYKGANIAIDSIRKMYLSLNVDVIEAQSSIRSSKIKPLLEEHKINDYDAIILPFYDTVEEEVAAFTADNKIPVITASTMTFQNTTDNLYSAVPSANLQRKKMLDYIMTKDAHIIVLNDAHRSESKAFISEYAPNAEFVNIKKNGSFSEAELIGKFKKDQLNFVVIDSERTSVFLNTTNVLLSELSSHALQLAVLESALIPDDGHVSEKRYRILNMVFPSLIPEKSTASSKQFLSSYQKKYNLLPSANVMLGFDITFDSLLRLIQKQSFENSAVNDITEYTQLKFNYEKNILGGFSNEGIYILQYDSDANIREAN</sequence>
<dbReference type="PANTHER" id="PTHR33734:SF22">
    <property type="entry name" value="MEMBRANE-BOUND LYTIC MUREIN TRANSGLYCOSYLASE D"/>
    <property type="match status" value="1"/>
</dbReference>
<feature type="region of interest" description="Disordered" evidence="1">
    <location>
        <begin position="146"/>
        <end position="175"/>
    </location>
</feature>
<dbReference type="Gene3D" id="3.10.350.10">
    <property type="entry name" value="LysM domain"/>
    <property type="match status" value="5"/>
</dbReference>
<dbReference type="EMBL" id="JAGEVG010000013">
    <property type="protein sequence ID" value="MBO3098939.1"/>
    <property type="molecule type" value="Genomic_DNA"/>
</dbReference>
<feature type="domain" description="LysM" evidence="3">
    <location>
        <begin position="173"/>
        <end position="217"/>
    </location>
</feature>
<feature type="domain" description="LysM" evidence="3">
    <location>
        <begin position="229"/>
        <end position="272"/>
    </location>
</feature>
<dbReference type="SUPFAM" id="SSF54106">
    <property type="entry name" value="LysM domain"/>
    <property type="match status" value="5"/>
</dbReference>
<reference evidence="4 5" key="1">
    <citation type="submission" date="2021-03" db="EMBL/GenBank/DDBJ databases">
        <title>Gelidibacter sp. nov., isolated from costal sediment.</title>
        <authorList>
            <person name="Lun K.-Y."/>
        </authorList>
    </citation>
    <scope>NUCLEOTIDE SEQUENCE [LARGE SCALE GENOMIC DNA]</scope>
    <source>
        <strain evidence="4 5">DF109</strain>
    </source>
</reference>
<feature type="compositionally biased region" description="Low complexity" evidence="1">
    <location>
        <begin position="374"/>
        <end position="383"/>
    </location>
</feature>
<feature type="signal peptide" evidence="2">
    <location>
        <begin position="1"/>
        <end position="20"/>
    </location>
</feature>
<feature type="domain" description="LysM" evidence="3">
    <location>
        <begin position="25"/>
        <end position="68"/>
    </location>
</feature>
<evidence type="ECO:0000313" key="4">
    <source>
        <dbReference type="EMBL" id="MBO3098939.1"/>
    </source>
</evidence>
<dbReference type="InterPro" id="IPR018392">
    <property type="entry name" value="LysM"/>
</dbReference>
<dbReference type="CDD" id="cd00118">
    <property type="entry name" value="LysM"/>
    <property type="match status" value="5"/>
</dbReference>
<dbReference type="SMART" id="SM00257">
    <property type="entry name" value="LysM"/>
    <property type="match status" value="5"/>
</dbReference>
<feature type="region of interest" description="Disordered" evidence="1">
    <location>
        <begin position="361"/>
        <end position="392"/>
    </location>
</feature>
<dbReference type="RefSeq" id="WP_208234064.1">
    <property type="nucleotide sequence ID" value="NZ_JAGEVG010000013.1"/>
</dbReference>
<feature type="compositionally biased region" description="Low complexity" evidence="1">
    <location>
        <begin position="149"/>
        <end position="169"/>
    </location>
</feature>
<keyword evidence="5" id="KW-1185">Reference proteome</keyword>
<dbReference type="Gene3D" id="3.40.50.2300">
    <property type="match status" value="2"/>
</dbReference>
<gene>
    <name evidence="4" type="ORF">J4051_11715</name>
</gene>
<comment type="caution">
    <text evidence="4">The sequence shown here is derived from an EMBL/GenBank/DDBJ whole genome shotgun (WGS) entry which is preliminary data.</text>
</comment>
<protein>
    <submittedName>
        <fullName evidence="4">LysM peptidoglycan-binding domain-containing protein</fullName>
    </submittedName>
</protein>
<dbReference type="InterPro" id="IPR028082">
    <property type="entry name" value="Peripla_BP_I"/>
</dbReference>
<dbReference type="PROSITE" id="PS51782">
    <property type="entry name" value="LYSM"/>
    <property type="match status" value="5"/>
</dbReference>
<dbReference type="Pfam" id="PF01476">
    <property type="entry name" value="LysM"/>
    <property type="match status" value="5"/>
</dbReference>
<evidence type="ECO:0000259" key="3">
    <source>
        <dbReference type="PROSITE" id="PS51782"/>
    </source>
</evidence>
<dbReference type="SUPFAM" id="SSF53822">
    <property type="entry name" value="Periplasmic binding protein-like I"/>
    <property type="match status" value="1"/>
</dbReference>
<feature type="domain" description="LysM" evidence="3">
    <location>
        <begin position="512"/>
        <end position="555"/>
    </location>
</feature>
<keyword evidence="2" id="KW-0732">Signal</keyword>
<accession>A0ABS3STA7</accession>
<proteinExistence type="predicted"/>
<dbReference type="InterPro" id="IPR036779">
    <property type="entry name" value="LysM_dom_sf"/>
</dbReference>
<feature type="compositionally biased region" description="Low complexity" evidence="1">
    <location>
        <begin position="274"/>
        <end position="285"/>
    </location>
</feature>
<feature type="chain" id="PRO_5046267269" evidence="2">
    <location>
        <begin position="21"/>
        <end position="944"/>
    </location>
</feature>
<dbReference type="PANTHER" id="PTHR33734">
    <property type="entry name" value="LYSM DOMAIN-CONTAINING GPI-ANCHORED PROTEIN 2"/>
    <property type="match status" value="1"/>
</dbReference>
<name>A0ABS3STA7_9FLAO</name>
<dbReference type="Proteomes" id="UP000681315">
    <property type="component" value="Unassembled WGS sequence"/>
</dbReference>
<feature type="region of interest" description="Disordered" evidence="1">
    <location>
        <begin position="271"/>
        <end position="309"/>
    </location>
</feature>
<feature type="domain" description="LysM" evidence="3">
    <location>
        <begin position="94"/>
        <end position="145"/>
    </location>
</feature>
<evidence type="ECO:0000313" key="5">
    <source>
        <dbReference type="Proteomes" id="UP000681315"/>
    </source>
</evidence>
<evidence type="ECO:0000256" key="2">
    <source>
        <dbReference type="SAM" id="SignalP"/>
    </source>
</evidence>
<evidence type="ECO:0000256" key="1">
    <source>
        <dbReference type="SAM" id="MobiDB-lite"/>
    </source>
</evidence>
<organism evidence="4 5">
    <name type="scientific">Gelidibacter pelagius</name>
    <dbReference type="NCBI Taxonomy" id="2819985"/>
    <lineage>
        <taxon>Bacteria</taxon>
        <taxon>Pseudomonadati</taxon>
        <taxon>Bacteroidota</taxon>
        <taxon>Flavobacteriia</taxon>
        <taxon>Flavobacteriales</taxon>
        <taxon>Flavobacteriaceae</taxon>
        <taxon>Gelidibacter</taxon>
    </lineage>
</organism>